<evidence type="ECO:0000313" key="1">
    <source>
        <dbReference type="EMBL" id="KGN86453.1"/>
    </source>
</evidence>
<name>A0A0A2F636_9PORP</name>
<proteinExistence type="predicted"/>
<dbReference type="AlphaFoldDB" id="A0A0A2F636"/>
<dbReference type="EMBL" id="JRAK01000109">
    <property type="protein sequence ID" value="KGN86453.1"/>
    <property type="molecule type" value="Genomic_DNA"/>
</dbReference>
<organism evidence="1 2">
    <name type="scientific">Porphyromonas gulae</name>
    <dbReference type="NCBI Taxonomy" id="111105"/>
    <lineage>
        <taxon>Bacteria</taxon>
        <taxon>Pseudomonadati</taxon>
        <taxon>Bacteroidota</taxon>
        <taxon>Bacteroidia</taxon>
        <taxon>Bacteroidales</taxon>
        <taxon>Porphyromonadaceae</taxon>
        <taxon>Porphyromonas</taxon>
    </lineage>
</organism>
<keyword evidence="2" id="KW-1185">Reference proteome</keyword>
<comment type="caution">
    <text evidence="1">The sequence shown here is derived from an EMBL/GenBank/DDBJ whole genome shotgun (WGS) entry which is preliminary data.</text>
</comment>
<gene>
    <name evidence="1" type="ORF">HR15_07950</name>
</gene>
<accession>A0A0A2F636</accession>
<dbReference type="Proteomes" id="UP000030146">
    <property type="component" value="Unassembled WGS sequence"/>
</dbReference>
<reference evidence="1 2" key="1">
    <citation type="submission" date="2014-08" db="EMBL/GenBank/DDBJ databases">
        <title>Porphyromonas gulae strain:COT-052_OH3439 Genome sequencing.</title>
        <authorList>
            <person name="Wallis C."/>
            <person name="Deusch O."/>
            <person name="O'Flynn C."/>
            <person name="Davis I."/>
            <person name="Jospin G."/>
            <person name="Darling A.E."/>
            <person name="Coil D.A."/>
            <person name="Alexiev A."/>
            <person name="Horsfall A."/>
            <person name="Kirkwood N."/>
            <person name="Harris S."/>
            <person name="Eisen J.A."/>
        </authorList>
    </citation>
    <scope>NUCLEOTIDE SEQUENCE [LARGE SCALE GENOMIC DNA]</scope>
    <source>
        <strain evidence="2">COT-052 OH3439</strain>
    </source>
</reference>
<evidence type="ECO:0000313" key="2">
    <source>
        <dbReference type="Proteomes" id="UP000030146"/>
    </source>
</evidence>
<sequence length="127" mass="14814">MGGVVIGIYEEYDREGHPIKIVDEDKKFGKIKPRDIVEFLEKEGWFNRKTGENKITGEAVLPTTGAFYRILISYMRITYIPQERSQTGRAHWRISINPHSLGYTTIYIVDGETGEFSKEEKYIMKYE</sequence>
<protein>
    <submittedName>
        <fullName evidence="1">Uncharacterized protein</fullName>
    </submittedName>
</protein>